<evidence type="ECO:0000256" key="3">
    <source>
        <dbReference type="ARBA" id="ARBA00022490"/>
    </source>
</evidence>
<dbReference type="AlphaFoldDB" id="A0A919BKI0"/>
<dbReference type="Pfam" id="PF01584">
    <property type="entry name" value="CheW"/>
    <property type="match status" value="1"/>
</dbReference>
<dbReference type="PANTHER" id="PTHR22617">
    <property type="entry name" value="CHEMOTAXIS SENSOR HISTIDINE KINASE-RELATED"/>
    <property type="match status" value="1"/>
</dbReference>
<evidence type="ECO:0000313" key="5">
    <source>
        <dbReference type="EMBL" id="GHF93368.1"/>
    </source>
</evidence>
<reference evidence="5" key="2">
    <citation type="submission" date="2020-09" db="EMBL/GenBank/DDBJ databases">
        <authorList>
            <person name="Sun Q."/>
            <person name="Kim S."/>
        </authorList>
    </citation>
    <scope>NUCLEOTIDE SEQUENCE</scope>
    <source>
        <strain evidence="5">KCTC 42731</strain>
    </source>
</reference>
<dbReference type="Proteomes" id="UP000623842">
    <property type="component" value="Unassembled WGS sequence"/>
</dbReference>
<feature type="domain" description="CheW-like" evidence="4">
    <location>
        <begin position="27"/>
        <end position="170"/>
    </location>
</feature>
<dbReference type="GO" id="GO:0006935">
    <property type="term" value="P:chemotaxis"/>
    <property type="evidence" value="ECO:0007669"/>
    <property type="project" value="InterPro"/>
</dbReference>
<dbReference type="SUPFAM" id="SSF50341">
    <property type="entry name" value="CheW-like"/>
    <property type="match status" value="1"/>
</dbReference>
<comment type="caution">
    <text evidence="5">The sequence shown here is derived from an EMBL/GenBank/DDBJ whole genome shotgun (WGS) entry which is preliminary data.</text>
</comment>
<evidence type="ECO:0000256" key="1">
    <source>
        <dbReference type="ARBA" id="ARBA00004496"/>
    </source>
</evidence>
<accession>A0A919BKI0</accession>
<dbReference type="PROSITE" id="PS50851">
    <property type="entry name" value="CHEW"/>
    <property type="match status" value="1"/>
</dbReference>
<evidence type="ECO:0000259" key="4">
    <source>
        <dbReference type="PROSITE" id="PS50851"/>
    </source>
</evidence>
<dbReference type="EMBL" id="BNCK01000004">
    <property type="protein sequence ID" value="GHF93368.1"/>
    <property type="molecule type" value="Genomic_DNA"/>
</dbReference>
<organism evidence="5 6">
    <name type="scientific">Thalassotalea marina</name>
    <dbReference type="NCBI Taxonomy" id="1673741"/>
    <lineage>
        <taxon>Bacteria</taxon>
        <taxon>Pseudomonadati</taxon>
        <taxon>Pseudomonadota</taxon>
        <taxon>Gammaproteobacteria</taxon>
        <taxon>Alteromonadales</taxon>
        <taxon>Colwelliaceae</taxon>
        <taxon>Thalassotalea</taxon>
    </lineage>
</organism>
<comment type="subcellular location">
    <subcellularLocation>
        <location evidence="1">Cytoplasm</location>
    </subcellularLocation>
</comment>
<keyword evidence="3" id="KW-0963">Cytoplasm</keyword>
<reference evidence="5" key="1">
    <citation type="journal article" date="2014" name="Int. J. Syst. Evol. Microbiol.">
        <title>Complete genome sequence of Corynebacterium casei LMG S-19264T (=DSM 44701T), isolated from a smear-ripened cheese.</title>
        <authorList>
            <consortium name="US DOE Joint Genome Institute (JGI-PGF)"/>
            <person name="Walter F."/>
            <person name="Albersmeier A."/>
            <person name="Kalinowski J."/>
            <person name="Ruckert C."/>
        </authorList>
    </citation>
    <scope>NUCLEOTIDE SEQUENCE</scope>
    <source>
        <strain evidence="5">KCTC 42731</strain>
    </source>
</reference>
<proteinExistence type="predicted"/>
<dbReference type="Gene3D" id="2.40.50.180">
    <property type="entry name" value="CheA-289, Domain 4"/>
    <property type="match status" value="1"/>
</dbReference>
<name>A0A919BKI0_9GAMM</name>
<dbReference type="RefSeq" id="WP_189770390.1">
    <property type="nucleotide sequence ID" value="NZ_BNCK01000004.1"/>
</dbReference>
<protein>
    <recommendedName>
        <fullName evidence="2">Chemotaxis protein CheW</fullName>
    </recommendedName>
</protein>
<dbReference type="InterPro" id="IPR036061">
    <property type="entry name" value="CheW-like_dom_sf"/>
</dbReference>
<sequence>MDIQTLAAEIPDADQTVIEEIDFISNGKQFLMFNLGKELYAVDILCVEEIRSWEEPTKIPNAPSYVKGVINIRGLIVPIIDFRLKFDVCAAEYIDSTVVMVLTIETDEATKTMGFVVDAVSDVIDVQDDDIRADAGFVGSIPQENVQGLVNVNERVVTLLNVPALQHVDV</sequence>
<dbReference type="InterPro" id="IPR039315">
    <property type="entry name" value="CheW"/>
</dbReference>
<evidence type="ECO:0000313" key="6">
    <source>
        <dbReference type="Proteomes" id="UP000623842"/>
    </source>
</evidence>
<keyword evidence="6" id="KW-1185">Reference proteome</keyword>
<dbReference type="SMART" id="SM00260">
    <property type="entry name" value="CheW"/>
    <property type="match status" value="1"/>
</dbReference>
<dbReference type="GO" id="GO:0005829">
    <property type="term" value="C:cytosol"/>
    <property type="evidence" value="ECO:0007669"/>
    <property type="project" value="TreeGrafter"/>
</dbReference>
<gene>
    <name evidence="5" type="ORF">GCM10017161_22120</name>
</gene>
<evidence type="ECO:0000256" key="2">
    <source>
        <dbReference type="ARBA" id="ARBA00021483"/>
    </source>
</evidence>
<dbReference type="GO" id="GO:0007165">
    <property type="term" value="P:signal transduction"/>
    <property type="evidence" value="ECO:0007669"/>
    <property type="project" value="InterPro"/>
</dbReference>
<dbReference type="Gene3D" id="2.30.30.40">
    <property type="entry name" value="SH3 Domains"/>
    <property type="match status" value="1"/>
</dbReference>
<dbReference type="PANTHER" id="PTHR22617:SF45">
    <property type="entry name" value="CHEMOTAXIS PROTEIN CHEW"/>
    <property type="match status" value="1"/>
</dbReference>
<dbReference type="InterPro" id="IPR002545">
    <property type="entry name" value="CheW-lke_dom"/>
</dbReference>